<evidence type="ECO:0000313" key="1">
    <source>
        <dbReference type="EMBL" id="GJE99846.1"/>
    </source>
</evidence>
<accession>A0A9P3GRJ1</accession>
<reference evidence="1 2" key="1">
    <citation type="submission" date="2021-08" db="EMBL/GenBank/DDBJ databases">
        <title>Draft Genome Sequence of Phanerochaete sordida strain YK-624.</title>
        <authorList>
            <person name="Mori T."/>
            <person name="Dohra H."/>
            <person name="Suzuki T."/>
            <person name="Kawagishi H."/>
            <person name="Hirai H."/>
        </authorList>
    </citation>
    <scope>NUCLEOTIDE SEQUENCE [LARGE SCALE GENOMIC DNA]</scope>
    <source>
        <strain evidence="1 2">YK-624</strain>
    </source>
</reference>
<dbReference type="Gene3D" id="3.80.10.10">
    <property type="entry name" value="Ribonuclease Inhibitor"/>
    <property type="match status" value="1"/>
</dbReference>
<keyword evidence="2" id="KW-1185">Reference proteome</keyword>
<sequence>MWGRLDNIFQTSPYLAIKQIIASHTDLDTASRTVAWGDLYPFVPRDPVEGRREIARLLPLTYQRRGLWHWDSENDNPSLIPARVDRPYPVEICERIMDFVAGEANYGSNAWADGVQYTLVTCSLTCRAWRPRAQAHLFRAVSVVGNEAELRKLGVLLTHNPALGPFVRILTLHNDESPSASSLHLLPIGVTRLLPNLETLRIAQGTVHVPPCASFGSSIRRLSSLTKLAIVDALLPSVEEVRQVICACRHLQNILLNDCAWQNSVHDIPRPDATAFPDSILHHQTSVRLQTLELNFATQWAKDPRTSQILRWLSMSGAVDSCRKIFFHGISICNNDGIAAVEAVVCAASKTVESLLLFFGHGIELTRLSVALSACSKLEVLSLALPYDTATFAELADLFRATFVDTSLHRDLSLVLYPICCPSLLKEPTAGQWQALDDIFQVAEERIFGYVDISRRFLQTSPGEKLDAGVDWTACMPQCDAEFSMRLSTLLPRTFRRNALCSD</sequence>
<dbReference type="SUPFAM" id="SSF52047">
    <property type="entry name" value="RNI-like"/>
    <property type="match status" value="1"/>
</dbReference>
<comment type="caution">
    <text evidence="1">The sequence shown here is derived from an EMBL/GenBank/DDBJ whole genome shotgun (WGS) entry which is preliminary data.</text>
</comment>
<evidence type="ECO:0008006" key="3">
    <source>
        <dbReference type="Google" id="ProtNLM"/>
    </source>
</evidence>
<dbReference type="AlphaFoldDB" id="A0A9P3GRJ1"/>
<dbReference type="OrthoDB" id="2757906at2759"/>
<proteinExistence type="predicted"/>
<gene>
    <name evidence="1" type="ORF">PsYK624_161200</name>
</gene>
<evidence type="ECO:0000313" key="2">
    <source>
        <dbReference type="Proteomes" id="UP000703269"/>
    </source>
</evidence>
<dbReference type="EMBL" id="BPQB01000122">
    <property type="protein sequence ID" value="GJE99846.1"/>
    <property type="molecule type" value="Genomic_DNA"/>
</dbReference>
<organism evidence="1 2">
    <name type="scientific">Phanerochaete sordida</name>
    <dbReference type="NCBI Taxonomy" id="48140"/>
    <lineage>
        <taxon>Eukaryota</taxon>
        <taxon>Fungi</taxon>
        <taxon>Dikarya</taxon>
        <taxon>Basidiomycota</taxon>
        <taxon>Agaricomycotina</taxon>
        <taxon>Agaricomycetes</taxon>
        <taxon>Polyporales</taxon>
        <taxon>Phanerochaetaceae</taxon>
        <taxon>Phanerochaete</taxon>
    </lineage>
</organism>
<protein>
    <recommendedName>
        <fullName evidence="3">F-box domain-containing protein</fullName>
    </recommendedName>
</protein>
<dbReference type="InterPro" id="IPR032675">
    <property type="entry name" value="LRR_dom_sf"/>
</dbReference>
<dbReference type="Proteomes" id="UP000703269">
    <property type="component" value="Unassembled WGS sequence"/>
</dbReference>
<name>A0A9P3GRJ1_9APHY</name>